<evidence type="ECO:0000259" key="7">
    <source>
        <dbReference type="PROSITE" id="PS50011"/>
    </source>
</evidence>
<keyword evidence="4" id="KW-0547">Nucleotide-binding</keyword>
<dbReference type="SUPFAM" id="SSF56112">
    <property type="entry name" value="Protein kinase-like (PK-like)"/>
    <property type="match status" value="1"/>
</dbReference>
<evidence type="ECO:0000256" key="3">
    <source>
        <dbReference type="ARBA" id="ARBA00022679"/>
    </source>
</evidence>
<comment type="similarity">
    <text evidence="1">Belongs to the protein kinase superfamily. CAMK Ser/Thr protein kinase family. NIM1 subfamily.</text>
</comment>
<accession>A0A9P8XU11</accession>
<dbReference type="Proteomes" id="UP000756346">
    <property type="component" value="Unassembled WGS sequence"/>
</dbReference>
<dbReference type="OrthoDB" id="1668230at2759"/>
<proteinExistence type="inferred from homology"/>
<dbReference type="GO" id="GO:0005524">
    <property type="term" value="F:ATP binding"/>
    <property type="evidence" value="ECO:0007669"/>
    <property type="project" value="UniProtKB-KW"/>
</dbReference>
<keyword evidence="5 8" id="KW-0418">Kinase</keyword>
<evidence type="ECO:0000256" key="4">
    <source>
        <dbReference type="ARBA" id="ARBA00022741"/>
    </source>
</evidence>
<evidence type="ECO:0000256" key="6">
    <source>
        <dbReference type="ARBA" id="ARBA00022840"/>
    </source>
</evidence>
<evidence type="ECO:0000313" key="9">
    <source>
        <dbReference type="Proteomes" id="UP000756346"/>
    </source>
</evidence>
<evidence type="ECO:0000256" key="2">
    <source>
        <dbReference type="ARBA" id="ARBA00022527"/>
    </source>
</evidence>
<protein>
    <submittedName>
        <fullName evidence="8">Kinase-like domain-containing protein</fullName>
    </submittedName>
</protein>
<keyword evidence="9" id="KW-1185">Reference proteome</keyword>
<dbReference type="InterPro" id="IPR011009">
    <property type="entry name" value="Kinase-like_dom_sf"/>
</dbReference>
<comment type="caution">
    <text evidence="8">The sequence shown here is derived from an EMBL/GenBank/DDBJ whole genome shotgun (WGS) entry which is preliminary data.</text>
</comment>
<keyword evidence="3" id="KW-0808">Transferase</keyword>
<dbReference type="InterPro" id="IPR000719">
    <property type="entry name" value="Prot_kinase_dom"/>
</dbReference>
<dbReference type="PANTHER" id="PTHR24346:SF82">
    <property type="entry name" value="KP78A-RELATED"/>
    <property type="match status" value="1"/>
</dbReference>
<dbReference type="SMART" id="SM00220">
    <property type="entry name" value="S_TKc"/>
    <property type="match status" value="1"/>
</dbReference>
<dbReference type="PROSITE" id="PS50011">
    <property type="entry name" value="PROTEIN_KINASE_DOM"/>
    <property type="match status" value="1"/>
</dbReference>
<evidence type="ECO:0000256" key="5">
    <source>
        <dbReference type="ARBA" id="ARBA00022777"/>
    </source>
</evidence>
<name>A0A9P8XU11_9PEZI</name>
<dbReference type="GO" id="GO:0005737">
    <property type="term" value="C:cytoplasm"/>
    <property type="evidence" value="ECO:0007669"/>
    <property type="project" value="TreeGrafter"/>
</dbReference>
<gene>
    <name evidence="8" type="ORF">B0I36DRAFT_254229</name>
</gene>
<dbReference type="PROSITE" id="PS00108">
    <property type="entry name" value="PROTEIN_KINASE_ST"/>
    <property type="match status" value="1"/>
</dbReference>
<dbReference type="Gene3D" id="1.10.510.10">
    <property type="entry name" value="Transferase(Phosphotransferase) domain 1"/>
    <property type="match status" value="1"/>
</dbReference>
<feature type="non-terminal residue" evidence="8">
    <location>
        <position position="1"/>
    </location>
</feature>
<dbReference type="CDD" id="cd00180">
    <property type="entry name" value="PKc"/>
    <property type="match status" value="1"/>
</dbReference>
<dbReference type="PANTHER" id="PTHR24346">
    <property type="entry name" value="MAP/MICROTUBULE AFFINITY-REGULATING KINASE"/>
    <property type="match status" value="1"/>
</dbReference>
<dbReference type="AlphaFoldDB" id="A0A9P8XU11"/>
<dbReference type="GO" id="GO:0004674">
    <property type="term" value="F:protein serine/threonine kinase activity"/>
    <property type="evidence" value="ECO:0007669"/>
    <property type="project" value="UniProtKB-KW"/>
</dbReference>
<organism evidence="8 9">
    <name type="scientific">Microdochium trichocladiopsis</name>
    <dbReference type="NCBI Taxonomy" id="1682393"/>
    <lineage>
        <taxon>Eukaryota</taxon>
        <taxon>Fungi</taxon>
        <taxon>Dikarya</taxon>
        <taxon>Ascomycota</taxon>
        <taxon>Pezizomycotina</taxon>
        <taxon>Sordariomycetes</taxon>
        <taxon>Xylariomycetidae</taxon>
        <taxon>Xylariales</taxon>
        <taxon>Microdochiaceae</taxon>
        <taxon>Microdochium</taxon>
    </lineage>
</organism>
<dbReference type="RefSeq" id="XP_046006173.1">
    <property type="nucleotide sequence ID" value="XM_046150806.1"/>
</dbReference>
<dbReference type="InterPro" id="IPR008271">
    <property type="entry name" value="Ser/Thr_kinase_AS"/>
</dbReference>
<evidence type="ECO:0000313" key="8">
    <source>
        <dbReference type="EMBL" id="KAH7016549.1"/>
    </source>
</evidence>
<feature type="domain" description="Protein kinase" evidence="7">
    <location>
        <begin position="1"/>
        <end position="171"/>
    </location>
</feature>
<evidence type="ECO:0000256" key="1">
    <source>
        <dbReference type="ARBA" id="ARBA00010791"/>
    </source>
</evidence>
<dbReference type="EMBL" id="JAGTJQ010000012">
    <property type="protein sequence ID" value="KAH7016549.1"/>
    <property type="molecule type" value="Genomic_DNA"/>
</dbReference>
<dbReference type="GO" id="GO:0035556">
    <property type="term" value="P:intracellular signal transduction"/>
    <property type="evidence" value="ECO:0007669"/>
    <property type="project" value="TreeGrafter"/>
</dbReference>
<dbReference type="Pfam" id="PF00069">
    <property type="entry name" value="Pkinase"/>
    <property type="match status" value="1"/>
</dbReference>
<dbReference type="GeneID" id="70180352"/>
<reference evidence="8" key="1">
    <citation type="journal article" date="2021" name="Nat. Commun.">
        <title>Genetic determinants of endophytism in the Arabidopsis root mycobiome.</title>
        <authorList>
            <person name="Mesny F."/>
            <person name="Miyauchi S."/>
            <person name="Thiergart T."/>
            <person name="Pickel B."/>
            <person name="Atanasova L."/>
            <person name="Karlsson M."/>
            <person name="Huettel B."/>
            <person name="Barry K.W."/>
            <person name="Haridas S."/>
            <person name="Chen C."/>
            <person name="Bauer D."/>
            <person name="Andreopoulos W."/>
            <person name="Pangilinan J."/>
            <person name="LaButti K."/>
            <person name="Riley R."/>
            <person name="Lipzen A."/>
            <person name="Clum A."/>
            <person name="Drula E."/>
            <person name="Henrissat B."/>
            <person name="Kohler A."/>
            <person name="Grigoriev I.V."/>
            <person name="Martin F.M."/>
            <person name="Hacquard S."/>
        </authorList>
    </citation>
    <scope>NUCLEOTIDE SEQUENCE</scope>
    <source>
        <strain evidence="8">MPI-CAGE-CH-0230</strain>
    </source>
</reference>
<sequence>IFSGIVAALRYIRKHKVIHNDIKPANIVYIKGKVAKLLDFGLARPGPYTYHASGSPWYTPPELLNDGFRGFASDVWALGIVMLYVYGIFSLPDLSSGWAIKDAVLKNPQSENEKDKRARTAHEKWLAKVEETRKNLPKDDPPLAIVAQMLHNLPSERIKIRDLNASLSAALRSLPLS</sequence>
<keyword evidence="2" id="KW-0723">Serine/threonine-protein kinase</keyword>
<keyword evidence="6" id="KW-0067">ATP-binding</keyword>